<dbReference type="EMBL" id="ADLE01000002">
    <property type="protein sequence ID" value="EJZ65646.1"/>
    <property type="molecule type" value="Genomic_DNA"/>
</dbReference>
<protein>
    <recommendedName>
        <fullName evidence="1">B3/B4 tRNA-binding domain-containing protein</fullName>
    </recommendedName>
</protein>
<dbReference type="GeneID" id="77848061"/>
<dbReference type="PANTHER" id="PTHR39209:SF2">
    <property type="entry name" value="CYTOPLASMIC PROTEIN"/>
    <property type="match status" value="1"/>
</dbReference>
<dbReference type="InterPro" id="IPR020825">
    <property type="entry name" value="Phe-tRNA_synthase-like_B3/B4"/>
</dbReference>
<dbReference type="STRING" id="742726.HMPREF9448_00733"/>
<dbReference type="GO" id="GO:0004826">
    <property type="term" value="F:phenylalanine-tRNA ligase activity"/>
    <property type="evidence" value="ECO:0007669"/>
    <property type="project" value="InterPro"/>
</dbReference>
<evidence type="ECO:0000313" key="2">
    <source>
        <dbReference type="EMBL" id="EJZ65646.1"/>
    </source>
</evidence>
<sequence length="227" mass="25246">MKTIRIENNFARVCPGLKIGIIGAQVTNTETDPRLWEQIDDEASRIAAAYKIDEINKRPAIQATRKAYRSFGKDPNRYRVSSEALCRRIIRGLGIYRIDTLVDLINLVSVRSGYSIGAFDADRIEGDTLVLGVGKEGEIFRGIGRGVLNIEGLPVYRDDKGGIGTPTSDEERTKITLDTKNLFVIINAYGEEMPLDETIAFTTGLLRQYASAENIRTDIVSVDLFID</sequence>
<dbReference type="Gene3D" id="3.50.40.10">
    <property type="entry name" value="Phenylalanyl-trna Synthetase, Chain B, domain 3"/>
    <property type="match status" value="1"/>
</dbReference>
<dbReference type="RefSeq" id="WP_008861228.1">
    <property type="nucleotide sequence ID" value="NZ_JH815203.1"/>
</dbReference>
<dbReference type="PATRIC" id="fig|742726.3.peg.784"/>
<name>K0X5F8_9BACT</name>
<dbReference type="Pfam" id="PF03483">
    <property type="entry name" value="B3_4"/>
    <property type="match status" value="1"/>
</dbReference>
<dbReference type="Proteomes" id="UP000006044">
    <property type="component" value="Unassembled WGS sequence"/>
</dbReference>
<accession>K0X5F8</accession>
<dbReference type="GO" id="GO:0003723">
    <property type="term" value="F:RNA binding"/>
    <property type="evidence" value="ECO:0007669"/>
    <property type="project" value="InterPro"/>
</dbReference>
<evidence type="ECO:0000259" key="1">
    <source>
        <dbReference type="SMART" id="SM00873"/>
    </source>
</evidence>
<dbReference type="SMART" id="SM00873">
    <property type="entry name" value="B3_4"/>
    <property type="match status" value="1"/>
</dbReference>
<dbReference type="AlphaFoldDB" id="K0X5F8"/>
<keyword evidence="3" id="KW-1185">Reference proteome</keyword>
<dbReference type="OrthoDB" id="9789812at2"/>
<comment type="caution">
    <text evidence="2">The sequence shown here is derived from an EMBL/GenBank/DDBJ whole genome shotgun (WGS) entry which is preliminary data.</text>
</comment>
<feature type="domain" description="B3/B4 tRNA-binding" evidence="1">
    <location>
        <begin position="63"/>
        <end position="211"/>
    </location>
</feature>
<dbReference type="HOGENOM" id="CLU_076869_2_1_10"/>
<dbReference type="PANTHER" id="PTHR39209">
    <property type="match status" value="1"/>
</dbReference>
<gene>
    <name evidence="2" type="ORF">HMPREF9448_00733</name>
</gene>
<dbReference type="InterPro" id="IPR005146">
    <property type="entry name" value="B3/B4_tRNA-bd"/>
</dbReference>
<proteinExistence type="predicted"/>
<evidence type="ECO:0000313" key="3">
    <source>
        <dbReference type="Proteomes" id="UP000006044"/>
    </source>
</evidence>
<organism evidence="2 3">
    <name type="scientific">Barnesiella intestinihominis YIT 11860</name>
    <dbReference type="NCBI Taxonomy" id="742726"/>
    <lineage>
        <taxon>Bacteria</taxon>
        <taxon>Pseudomonadati</taxon>
        <taxon>Bacteroidota</taxon>
        <taxon>Bacteroidia</taxon>
        <taxon>Bacteroidales</taxon>
        <taxon>Barnesiellaceae</taxon>
        <taxon>Barnesiella</taxon>
    </lineage>
</organism>
<dbReference type="eggNOG" id="COG3382">
    <property type="taxonomic scope" value="Bacteria"/>
</dbReference>
<reference evidence="2 3" key="1">
    <citation type="submission" date="2012-08" db="EMBL/GenBank/DDBJ databases">
        <title>The Genome Sequence of Barnesiella intestinihominis YIT 11860.</title>
        <authorList>
            <consortium name="The Broad Institute Genome Sequencing Platform"/>
            <person name="Earl A."/>
            <person name="Ward D."/>
            <person name="Feldgarden M."/>
            <person name="Gevers D."/>
            <person name="Morotomi M."/>
            <person name="Walker B."/>
            <person name="Young S.K."/>
            <person name="Zeng Q."/>
            <person name="Gargeya S."/>
            <person name="Fitzgerald M."/>
            <person name="Haas B."/>
            <person name="Abouelleil A."/>
            <person name="Alvarado L."/>
            <person name="Arachchi H.M."/>
            <person name="Berlin A.M."/>
            <person name="Chapman S.B."/>
            <person name="Goldberg J."/>
            <person name="Griggs A."/>
            <person name="Gujja S."/>
            <person name="Hansen M."/>
            <person name="Howarth C."/>
            <person name="Imamovic A."/>
            <person name="Larimer J."/>
            <person name="McCowen C."/>
            <person name="Montmayeur A."/>
            <person name="Murphy C."/>
            <person name="Neiman D."/>
            <person name="Pearson M."/>
            <person name="Priest M."/>
            <person name="Roberts A."/>
            <person name="Saif S."/>
            <person name="Shea T."/>
            <person name="Sisk P."/>
            <person name="Sykes S."/>
            <person name="Wortman J."/>
            <person name="Nusbaum C."/>
            <person name="Birren B."/>
        </authorList>
    </citation>
    <scope>NUCLEOTIDE SEQUENCE [LARGE SCALE GENOMIC DNA]</scope>
    <source>
        <strain evidence="2 3">YIT 11860</strain>
    </source>
</reference>
<dbReference type="SUPFAM" id="SSF56037">
    <property type="entry name" value="PheT/TilS domain"/>
    <property type="match status" value="1"/>
</dbReference>